<comment type="caution">
    <text evidence="3">The sequence shown here is derived from an EMBL/GenBank/DDBJ whole genome shotgun (WGS) entry which is preliminary data.</text>
</comment>
<evidence type="ECO:0000313" key="4">
    <source>
        <dbReference type="Proteomes" id="UP000649604"/>
    </source>
</evidence>
<feature type="coiled-coil region" evidence="1">
    <location>
        <begin position="60"/>
        <end position="117"/>
    </location>
</feature>
<keyword evidence="2" id="KW-0812">Transmembrane</keyword>
<dbReference type="AlphaFoldDB" id="A0A9D5JZS1"/>
<organism evidence="3 4">
    <name type="scientific">candidate division KSB3 bacterium</name>
    <dbReference type="NCBI Taxonomy" id="2044937"/>
    <lineage>
        <taxon>Bacteria</taxon>
        <taxon>candidate division KSB3</taxon>
    </lineage>
</organism>
<evidence type="ECO:0000313" key="3">
    <source>
        <dbReference type="EMBL" id="MBD3326786.1"/>
    </source>
</evidence>
<gene>
    <name evidence="3" type="ORF">GF339_19535</name>
</gene>
<feature type="transmembrane region" description="Helical" evidence="2">
    <location>
        <begin position="318"/>
        <end position="335"/>
    </location>
</feature>
<sequence length="584" mass="67658">MPQHQKRTRQKAIWLMSAIIMGWTMLWGSTPDVYGQLTEVQRIPTVAPTITELTPTIAALRGILQSQEAIQEQLETKEQEIQTAETPEQKARIVNEMNELSLQLEALERDFEEISTGVNLENFKQKPRTRFDWKEEIQDILGPLIEELKNITARPREIERLRNEVAYYQKRLPVVEKALENVRTLLQEATARKLKLHLQEVEQRWLEQQQVISNQLTVAQYQLNEMLEAEKPLVESFQNILRVFFKSRGRNLLLALLALVAVFLVLRYLHRLIYRISPMHRAKNRSFYIRLIDVIYYVLTFIITTVVFLLVLYISGDWVLLGLALIFLLGLAWTAKQGLPVFWEQIKLLLNLSTVREGERVIYHDLPWRVNSLNIYTKLHNPALKGGLIRLPLRELIGFHSRPFHKDEPWFPCQEEDFVLLADGTFGKVLMQTPETVQLLYRGSRKTYPTTEFLQQSPINLSTNFALYVTFGIDYQHQAIITDEIPTTLKEAVSAKLREQGYGEDLLSLSVHFKEAGASSLDVVILARFAGRVANEYYLLTWALQKMAVEVCNQHGWVIPFTQITLHHAAEVHEEHEESNNGRS</sequence>
<keyword evidence="2" id="KW-1133">Transmembrane helix</keyword>
<keyword evidence="2" id="KW-0472">Membrane</keyword>
<name>A0A9D5JZS1_9BACT</name>
<feature type="transmembrane region" description="Helical" evidence="2">
    <location>
        <begin position="291"/>
        <end position="312"/>
    </location>
</feature>
<protein>
    <submittedName>
        <fullName evidence="3">Uncharacterized protein</fullName>
    </submittedName>
</protein>
<evidence type="ECO:0000256" key="2">
    <source>
        <dbReference type="SAM" id="Phobius"/>
    </source>
</evidence>
<accession>A0A9D5JZS1</accession>
<evidence type="ECO:0000256" key="1">
    <source>
        <dbReference type="SAM" id="Coils"/>
    </source>
</evidence>
<dbReference type="SUPFAM" id="SSF82689">
    <property type="entry name" value="Mechanosensitive channel protein MscS (YggB), C-terminal domain"/>
    <property type="match status" value="1"/>
</dbReference>
<dbReference type="EMBL" id="WJJP01000635">
    <property type="protein sequence ID" value="MBD3326786.1"/>
    <property type="molecule type" value="Genomic_DNA"/>
</dbReference>
<feature type="transmembrane region" description="Helical" evidence="2">
    <location>
        <begin position="252"/>
        <end position="270"/>
    </location>
</feature>
<dbReference type="InterPro" id="IPR011066">
    <property type="entry name" value="MscS_channel_C_sf"/>
</dbReference>
<dbReference type="Proteomes" id="UP000649604">
    <property type="component" value="Unassembled WGS sequence"/>
</dbReference>
<proteinExistence type="predicted"/>
<dbReference type="GO" id="GO:0016020">
    <property type="term" value="C:membrane"/>
    <property type="evidence" value="ECO:0007669"/>
    <property type="project" value="InterPro"/>
</dbReference>
<reference evidence="3" key="1">
    <citation type="submission" date="2019-11" db="EMBL/GenBank/DDBJ databases">
        <title>Microbial mats filling the niche in hypersaline microbial mats.</title>
        <authorList>
            <person name="Wong H.L."/>
            <person name="Macleod F.I."/>
            <person name="White R.A. III"/>
            <person name="Burns B.P."/>
        </authorList>
    </citation>
    <scope>NUCLEOTIDE SEQUENCE</scope>
    <source>
        <strain evidence="3">Rbin_158</strain>
    </source>
</reference>
<keyword evidence="1" id="KW-0175">Coiled coil</keyword>